<dbReference type="InterPro" id="IPR024688">
    <property type="entry name" value="Mac_dom"/>
</dbReference>
<evidence type="ECO:0000256" key="2">
    <source>
        <dbReference type="ARBA" id="ARBA00022679"/>
    </source>
</evidence>
<evidence type="ECO:0000313" key="6">
    <source>
        <dbReference type="EMBL" id="RCI09318.1"/>
    </source>
</evidence>
<dbReference type="InterPro" id="IPR011004">
    <property type="entry name" value="Trimer_LpxA-like_sf"/>
</dbReference>
<reference evidence="6 7" key="1">
    <citation type="journal article" date="2015" name="BMC Genomics">
        <title>Insights from the genome of Ophiocordyceps polyrhachis-furcata to pathogenicity and host specificity in insect fungi.</title>
        <authorList>
            <person name="Wichadakul D."/>
            <person name="Kobmoo N."/>
            <person name="Ingsriswang S."/>
            <person name="Tangphatsornruang S."/>
            <person name="Chantasingh D."/>
            <person name="Luangsa-ard J.J."/>
            <person name="Eurwilaichitr L."/>
        </authorList>
    </citation>
    <scope>NUCLEOTIDE SEQUENCE [LARGE SCALE GENOMIC DNA]</scope>
    <source>
        <strain evidence="6 7">BCC 54312</strain>
    </source>
</reference>
<dbReference type="Pfam" id="PF12464">
    <property type="entry name" value="Mac"/>
    <property type="match status" value="1"/>
</dbReference>
<dbReference type="InterPro" id="IPR051159">
    <property type="entry name" value="Hexapeptide_acetyltransf"/>
</dbReference>
<evidence type="ECO:0000256" key="1">
    <source>
        <dbReference type="ARBA" id="ARBA00007274"/>
    </source>
</evidence>
<dbReference type="InterPro" id="IPR036864">
    <property type="entry name" value="Zn2-C6_fun-type_DNA-bd_sf"/>
</dbReference>
<dbReference type="PROSITE" id="PS50048">
    <property type="entry name" value="ZN2_CY6_FUNGAL_2"/>
    <property type="match status" value="1"/>
</dbReference>
<dbReference type="GO" id="GO:0000981">
    <property type="term" value="F:DNA-binding transcription factor activity, RNA polymerase II-specific"/>
    <property type="evidence" value="ECO:0007669"/>
    <property type="project" value="InterPro"/>
</dbReference>
<dbReference type="CDD" id="cd03357">
    <property type="entry name" value="LbH_MAT_GAT"/>
    <property type="match status" value="1"/>
</dbReference>
<organism evidence="6 7">
    <name type="scientific">Ophiocordyceps polyrhachis-furcata BCC 54312</name>
    <dbReference type="NCBI Taxonomy" id="1330021"/>
    <lineage>
        <taxon>Eukaryota</taxon>
        <taxon>Fungi</taxon>
        <taxon>Dikarya</taxon>
        <taxon>Ascomycota</taxon>
        <taxon>Pezizomycotina</taxon>
        <taxon>Sordariomycetes</taxon>
        <taxon>Hypocreomycetidae</taxon>
        <taxon>Hypocreales</taxon>
        <taxon>Ophiocordycipitaceae</taxon>
        <taxon>Ophiocordyceps</taxon>
    </lineage>
</organism>
<dbReference type="Pfam" id="PF14602">
    <property type="entry name" value="Hexapep_2"/>
    <property type="match status" value="1"/>
</dbReference>
<dbReference type="SUPFAM" id="SSF57701">
    <property type="entry name" value="Zn2/Cys6 DNA-binding domain"/>
    <property type="match status" value="1"/>
</dbReference>
<feature type="domain" description="Zn(2)-C6 fungal-type" evidence="5">
    <location>
        <begin position="122"/>
        <end position="150"/>
    </location>
</feature>
<accession>A0A367L4I3</accession>
<dbReference type="SMART" id="SM01266">
    <property type="entry name" value="Mac"/>
    <property type="match status" value="1"/>
</dbReference>
<dbReference type="OrthoDB" id="25818at2759"/>
<evidence type="ECO:0000259" key="5">
    <source>
        <dbReference type="PROSITE" id="PS50048"/>
    </source>
</evidence>
<dbReference type="PROSITE" id="PS00463">
    <property type="entry name" value="ZN2_CY6_FUNGAL_1"/>
    <property type="match status" value="1"/>
</dbReference>
<evidence type="ECO:0000313" key="7">
    <source>
        <dbReference type="Proteomes" id="UP000253664"/>
    </source>
</evidence>
<dbReference type="PANTHER" id="PTHR23416:SF76">
    <property type="entry name" value="ZN(II)2CYS6 TRANSCRIPTION FACTOR (EUROFUNG)"/>
    <property type="match status" value="1"/>
</dbReference>
<dbReference type="AlphaFoldDB" id="A0A367L4I3"/>
<feature type="compositionally biased region" description="Basic and acidic residues" evidence="4">
    <location>
        <begin position="13"/>
        <end position="25"/>
    </location>
</feature>
<gene>
    <name evidence="6" type="ORF">L249_1431</name>
</gene>
<comment type="similarity">
    <text evidence="1">Belongs to the transferase hexapeptide repeat family.</text>
</comment>
<evidence type="ECO:0000256" key="3">
    <source>
        <dbReference type="ARBA" id="ARBA00023242"/>
    </source>
</evidence>
<dbReference type="Gene3D" id="4.10.240.10">
    <property type="entry name" value="Zn(2)-C6 fungal-type DNA-binding domain"/>
    <property type="match status" value="1"/>
</dbReference>
<dbReference type="SMART" id="SM00066">
    <property type="entry name" value="GAL4"/>
    <property type="match status" value="1"/>
</dbReference>
<keyword evidence="3" id="KW-0539">Nucleus</keyword>
<keyword evidence="2" id="KW-0808">Transferase</keyword>
<dbReference type="CDD" id="cd00067">
    <property type="entry name" value="GAL4"/>
    <property type="match status" value="1"/>
</dbReference>
<keyword evidence="7" id="KW-1185">Reference proteome</keyword>
<dbReference type="Pfam" id="PF00172">
    <property type="entry name" value="Zn_clus"/>
    <property type="match status" value="1"/>
</dbReference>
<sequence length="583" mass="62359">MSTFTALNGSSPKTDKDQNKADNEPWRLVTLQPVNTDASHKKRKRSGSTEQAPSSWHSHHALRASPSPTSHHHHHHSDYSQTSPDAEDTSPTTASLYGHDAPTAQHDAKKRKRNFSNRTKTGCLTCRKRKKKCDEHKPECSNCVRGGFVCAGYPPQRGHGWQKVDSKTAAVPLESKDPTYVPPGAYGMPPRGHGWQKVDSKTAAVPLESKDPTYVPPGAYGMPPVKREPLPHYRGQALRIDPPQARPLAAAADDAEAKLSAYTVFPTPVSALSSSENNNNNNNNNNRKDYPPPRVAPLHDPGREPSDTTTLPQIAILHPTRASSPATTHGSSASSASSSNHNNSNKNNNSSAQVAAQLALQYPPTTTTTPATSQKAEMLAGRFFYPSDKELCLDRERCALACWRFNNLTAPPGHGVSADERARLFLDILSPVGRDAEQDKDEESSPSAVGRDVLVETPFVCDYGYNISIGHDVVIGRNCTVNDVCEVRIGDNCVIGPNVSIFTASLPTDPNRRQGGRGGPQVGSAVGIEQDCWIGGGAIILAGRTIGKGSTVGAGSVVTKDVPPFTVVAGNPARVLCGVGVAS</sequence>
<dbReference type="Gene3D" id="2.160.10.10">
    <property type="entry name" value="Hexapeptide repeat proteins"/>
    <property type="match status" value="1"/>
</dbReference>
<dbReference type="STRING" id="1330021.A0A367L4I3"/>
<feature type="compositionally biased region" description="Low complexity" evidence="4">
    <location>
        <begin position="322"/>
        <end position="351"/>
    </location>
</feature>
<protein>
    <recommendedName>
        <fullName evidence="5">Zn(2)-C6 fungal-type domain-containing protein</fullName>
    </recommendedName>
</protein>
<evidence type="ECO:0000256" key="4">
    <source>
        <dbReference type="SAM" id="MobiDB-lite"/>
    </source>
</evidence>
<dbReference type="GO" id="GO:0008374">
    <property type="term" value="F:O-acyltransferase activity"/>
    <property type="evidence" value="ECO:0007669"/>
    <property type="project" value="TreeGrafter"/>
</dbReference>
<name>A0A367L4I3_9HYPO</name>
<feature type="region of interest" description="Disordered" evidence="4">
    <location>
        <begin position="1"/>
        <end position="114"/>
    </location>
</feature>
<dbReference type="Proteomes" id="UP000253664">
    <property type="component" value="Unassembled WGS sequence"/>
</dbReference>
<feature type="region of interest" description="Disordered" evidence="4">
    <location>
        <begin position="321"/>
        <end position="351"/>
    </location>
</feature>
<dbReference type="GO" id="GO:0016407">
    <property type="term" value="F:acetyltransferase activity"/>
    <property type="evidence" value="ECO:0007669"/>
    <property type="project" value="InterPro"/>
</dbReference>
<feature type="compositionally biased region" description="Polar residues" evidence="4">
    <location>
        <begin position="1"/>
        <end position="12"/>
    </location>
</feature>
<dbReference type="Pfam" id="PF00132">
    <property type="entry name" value="Hexapep"/>
    <property type="match status" value="1"/>
</dbReference>
<comment type="caution">
    <text evidence="6">The sequence shown here is derived from an EMBL/GenBank/DDBJ whole genome shotgun (WGS) entry which is preliminary data.</text>
</comment>
<dbReference type="EMBL" id="LKCN02000016">
    <property type="protein sequence ID" value="RCI09318.1"/>
    <property type="molecule type" value="Genomic_DNA"/>
</dbReference>
<dbReference type="InterPro" id="IPR001451">
    <property type="entry name" value="Hexapep"/>
</dbReference>
<feature type="region of interest" description="Disordered" evidence="4">
    <location>
        <begin position="270"/>
        <end position="309"/>
    </location>
</feature>
<proteinExistence type="inferred from homology"/>
<dbReference type="GO" id="GO:0008270">
    <property type="term" value="F:zinc ion binding"/>
    <property type="evidence" value="ECO:0007669"/>
    <property type="project" value="InterPro"/>
</dbReference>
<dbReference type="SUPFAM" id="SSF51161">
    <property type="entry name" value="Trimeric LpxA-like enzymes"/>
    <property type="match status" value="1"/>
</dbReference>
<dbReference type="PANTHER" id="PTHR23416">
    <property type="entry name" value="SIALIC ACID SYNTHASE-RELATED"/>
    <property type="match status" value="1"/>
</dbReference>
<dbReference type="InterPro" id="IPR001138">
    <property type="entry name" value="Zn2Cys6_DnaBD"/>
</dbReference>